<organism evidence="1 2">
    <name type="scientific">Apiosordaria backusii</name>
    <dbReference type="NCBI Taxonomy" id="314023"/>
    <lineage>
        <taxon>Eukaryota</taxon>
        <taxon>Fungi</taxon>
        <taxon>Dikarya</taxon>
        <taxon>Ascomycota</taxon>
        <taxon>Pezizomycotina</taxon>
        <taxon>Sordariomycetes</taxon>
        <taxon>Sordariomycetidae</taxon>
        <taxon>Sordariales</taxon>
        <taxon>Lasiosphaeriaceae</taxon>
        <taxon>Apiosordaria</taxon>
    </lineage>
</organism>
<sequence>MEFCFACTLPNKVASVSGRRLPSSIRYASLSLRFFIFLVSYANARSANLAMMEEGGDSIMTKFDLLWVFNMATFFTGTNMILRGGDRLSWV</sequence>
<reference evidence="1" key="1">
    <citation type="submission" date="2023-06" db="EMBL/GenBank/DDBJ databases">
        <title>Genome-scale phylogeny and comparative genomics of the fungal order Sordariales.</title>
        <authorList>
            <consortium name="Lawrence Berkeley National Laboratory"/>
            <person name="Hensen N."/>
            <person name="Bonometti L."/>
            <person name="Westerberg I."/>
            <person name="Brannstrom I.O."/>
            <person name="Guillou S."/>
            <person name="Cros-Aarteil S."/>
            <person name="Calhoun S."/>
            <person name="Haridas S."/>
            <person name="Kuo A."/>
            <person name="Mondo S."/>
            <person name="Pangilinan J."/>
            <person name="Riley R."/>
            <person name="Labutti K."/>
            <person name="Andreopoulos B."/>
            <person name="Lipzen A."/>
            <person name="Chen C."/>
            <person name="Yanf M."/>
            <person name="Daum C."/>
            <person name="Ng V."/>
            <person name="Clum A."/>
            <person name="Steindorff A."/>
            <person name="Ohm R."/>
            <person name="Martin F."/>
            <person name="Silar P."/>
            <person name="Natvig D."/>
            <person name="Lalanne C."/>
            <person name="Gautier V."/>
            <person name="Ament-Velasquez S.L."/>
            <person name="Kruys A."/>
            <person name="Hutchinson M.I."/>
            <person name="Powell A.J."/>
            <person name="Barry K."/>
            <person name="Miller A.N."/>
            <person name="Grigoriev I.V."/>
            <person name="Debuchy R."/>
            <person name="Gladieux P."/>
            <person name="Thoren M.H."/>
            <person name="Johannesson H."/>
        </authorList>
    </citation>
    <scope>NUCLEOTIDE SEQUENCE</scope>
    <source>
        <strain evidence="1">CBS 540.89</strain>
    </source>
</reference>
<protein>
    <submittedName>
        <fullName evidence="1">Uncharacterized protein</fullName>
    </submittedName>
</protein>
<comment type="caution">
    <text evidence="1">The sequence shown here is derived from an EMBL/GenBank/DDBJ whole genome shotgun (WGS) entry which is preliminary data.</text>
</comment>
<dbReference type="AlphaFoldDB" id="A0AA40EBG8"/>
<dbReference type="Proteomes" id="UP001172159">
    <property type="component" value="Unassembled WGS sequence"/>
</dbReference>
<evidence type="ECO:0000313" key="1">
    <source>
        <dbReference type="EMBL" id="KAK0729333.1"/>
    </source>
</evidence>
<accession>A0AA40EBG8</accession>
<proteinExistence type="predicted"/>
<gene>
    <name evidence="1" type="ORF">B0T21DRAFT_210562</name>
</gene>
<name>A0AA40EBG8_9PEZI</name>
<dbReference type="EMBL" id="JAUKTV010000009">
    <property type="protein sequence ID" value="KAK0729333.1"/>
    <property type="molecule type" value="Genomic_DNA"/>
</dbReference>
<evidence type="ECO:0000313" key="2">
    <source>
        <dbReference type="Proteomes" id="UP001172159"/>
    </source>
</evidence>
<keyword evidence="2" id="KW-1185">Reference proteome</keyword>